<dbReference type="Proteomes" id="UP000230750">
    <property type="component" value="Unassembled WGS sequence"/>
</dbReference>
<keyword evidence="3" id="KW-1185">Reference proteome</keyword>
<feature type="region of interest" description="Disordered" evidence="1">
    <location>
        <begin position="35"/>
        <end position="71"/>
    </location>
</feature>
<gene>
    <name evidence="2" type="ORF">BSL78_04272</name>
</gene>
<organism evidence="2 3">
    <name type="scientific">Stichopus japonicus</name>
    <name type="common">Sea cucumber</name>
    <dbReference type="NCBI Taxonomy" id="307972"/>
    <lineage>
        <taxon>Eukaryota</taxon>
        <taxon>Metazoa</taxon>
        <taxon>Echinodermata</taxon>
        <taxon>Eleutherozoa</taxon>
        <taxon>Echinozoa</taxon>
        <taxon>Holothuroidea</taxon>
        <taxon>Aspidochirotacea</taxon>
        <taxon>Aspidochirotida</taxon>
        <taxon>Stichopodidae</taxon>
        <taxon>Apostichopus</taxon>
    </lineage>
</organism>
<comment type="caution">
    <text evidence="2">The sequence shown here is derived from an EMBL/GenBank/DDBJ whole genome shotgun (WGS) entry which is preliminary data.</text>
</comment>
<dbReference type="AlphaFoldDB" id="A0A2G8LEZ2"/>
<feature type="compositionally biased region" description="Acidic residues" evidence="1">
    <location>
        <begin position="52"/>
        <end position="71"/>
    </location>
</feature>
<evidence type="ECO:0000313" key="2">
    <source>
        <dbReference type="EMBL" id="PIK58813.1"/>
    </source>
</evidence>
<dbReference type="EMBL" id="MRZV01000101">
    <property type="protein sequence ID" value="PIK58813.1"/>
    <property type="molecule type" value="Genomic_DNA"/>
</dbReference>
<proteinExistence type="predicted"/>
<accession>A0A2G8LEZ2</accession>
<sequence length="126" mass="13266">MGLGKNETAELDIILSDEAQRDNKDGAAMNAAYDAGDEDVQKAGVSSSQDLSGDDATVDLEEEDAEPEEDPWNAAFKTKTKIITPWMVMSAAFQLLGGKAAGKALTESEIVNNPVGGLMMGVMVTV</sequence>
<evidence type="ECO:0000313" key="3">
    <source>
        <dbReference type="Proteomes" id="UP000230750"/>
    </source>
</evidence>
<name>A0A2G8LEZ2_STIJA</name>
<evidence type="ECO:0000256" key="1">
    <source>
        <dbReference type="SAM" id="MobiDB-lite"/>
    </source>
</evidence>
<reference evidence="2 3" key="1">
    <citation type="journal article" date="2017" name="PLoS Biol.">
        <title>The sea cucumber genome provides insights into morphological evolution and visceral regeneration.</title>
        <authorList>
            <person name="Zhang X."/>
            <person name="Sun L."/>
            <person name="Yuan J."/>
            <person name="Sun Y."/>
            <person name="Gao Y."/>
            <person name="Zhang L."/>
            <person name="Li S."/>
            <person name="Dai H."/>
            <person name="Hamel J.F."/>
            <person name="Liu C."/>
            <person name="Yu Y."/>
            <person name="Liu S."/>
            <person name="Lin W."/>
            <person name="Guo K."/>
            <person name="Jin S."/>
            <person name="Xu P."/>
            <person name="Storey K.B."/>
            <person name="Huan P."/>
            <person name="Zhang T."/>
            <person name="Zhou Y."/>
            <person name="Zhang J."/>
            <person name="Lin C."/>
            <person name="Li X."/>
            <person name="Xing L."/>
            <person name="Huo D."/>
            <person name="Sun M."/>
            <person name="Wang L."/>
            <person name="Mercier A."/>
            <person name="Li F."/>
            <person name="Yang H."/>
            <person name="Xiang J."/>
        </authorList>
    </citation>
    <scope>NUCLEOTIDE SEQUENCE [LARGE SCALE GENOMIC DNA]</scope>
    <source>
        <strain evidence="2">Shaxun</strain>
        <tissue evidence="2">Muscle</tissue>
    </source>
</reference>
<protein>
    <submittedName>
        <fullName evidence="2">Uncharacterized protein</fullName>
    </submittedName>
</protein>